<evidence type="ECO:0000256" key="1">
    <source>
        <dbReference type="PROSITE-ProRule" id="PRU00169"/>
    </source>
</evidence>
<evidence type="ECO:0000313" key="4">
    <source>
        <dbReference type="Proteomes" id="UP000679725"/>
    </source>
</evidence>
<evidence type="ECO:0000313" key="3">
    <source>
        <dbReference type="EMBL" id="CAG5074580.1"/>
    </source>
</evidence>
<organism evidence="3 4">
    <name type="scientific">Dyadobacter linearis</name>
    <dbReference type="NCBI Taxonomy" id="2823330"/>
    <lineage>
        <taxon>Bacteria</taxon>
        <taxon>Pseudomonadati</taxon>
        <taxon>Bacteroidota</taxon>
        <taxon>Cytophagia</taxon>
        <taxon>Cytophagales</taxon>
        <taxon>Spirosomataceae</taxon>
        <taxon>Dyadobacter</taxon>
    </lineage>
</organism>
<gene>
    <name evidence="3" type="primary">rcsC_31</name>
    <name evidence="3" type="ORF">DYBT9623_05267</name>
</gene>
<feature type="domain" description="Response regulatory" evidence="2">
    <location>
        <begin position="3"/>
        <end position="125"/>
    </location>
</feature>
<dbReference type="SUPFAM" id="SSF52172">
    <property type="entry name" value="CheY-like"/>
    <property type="match status" value="1"/>
</dbReference>
<name>A0ABM8UYZ6_9BACT</name>
<evidence type="ECO:0000259" key="2">
    <source>
        <dbReference type="PROSITE" id="PS50110"/>
    </source>
</evidence>
<dbReference type="InterPro" id="IPR001789">
    <property type="entry name" value="Sig_transdc_resp-reg_receiver"/>
</dbReference>
<reference evidence="3 4" key="1">
    <citation type="submission" date="2021-04" db="EMBL/GenBank/DDBJ databases">
        <authorList>
            <person name="Rodrigo-Torres L."/>
            <person name="Arahal R. D."/>
            <person name="Lucena T."/>
        </authorList>
    </citation>
    <scope>NUCLEOTIDE SEQUENCE [LARGE SCALE GENOMIC DNA]</scope>
    <source>
        <strain evidence="3 4">CECT 9623</strain>
    </source>
</reference>
<dbReference type="InterPro" id="IPR011006">
    <property type="entry name" value="CheY-like_superfamily"/>
</dbReference>
<dbReference type="PANTHER" id="PTHR44520">
    <property type="entry name" value="RESPONSE REGULATOR RCP1-RELATED"/>
    <property type="match status" value="1"/>
</dbReference>
<comment type="caution">
    <text evidence="3">The sequence shown here is derived from an EMBL/GenBank/DDBJ whole genome shotgun (WGS) entry which is preliminary data.</text>
</comment>
<dbReference type="PROSITE" id="PS50110">
    <property type="entry name" value="RESPONSE_REGULATORY"/>
    <property type="match status" value="1"/>
</dbReference>
<keyword evidence="4" id="KW-1185">Reference proteome</keyword>
<dbReference type="Gene3D" id="3.40.50.2300">
    <property type="match status" value="1"/>
</dbReference>
<dbReference type="SMART" id="SM00448">
    <property type="entry name" value="REC"/>
    <property type="match status" value="1"/>
</dbReference>
<protein>
    <submittedName>
        <fullName evidence="3">Sensor histidine kinase RcsC</fullName>
        <ecNumber evidence="3">2.7.13.3</ecNumber>
    </submittedName>
</protein>
<keyword evidence="1" id="KW-0597">Phosphoprotein</keyword>
<dbReference type="Proteomes" id="UP000679725">
    <property type="component" value="Unassembled WGS sequence"/>
</dbReference>
<dbReference type="EC" id="2.7.13.3" evidence="3"/>
<keyword evidence="3" id="KW-0418">Kinase</keyword>
<dbReference type="Pfam" id="PF00072">
    <property type="entry name" value="Response_reg"/>
    <property type="match status" value="1"/>
</dbReference>
<accession>A0ABM8UYZ6</accession>
<proteinExistence type="predicted"/>
<dbReference type="RefSeq" id="WP_215236501.1">
    <property type="nucleotide sequence ID" value="NZ_CAJRAU010000012.1"/>
</dbReference>
<sequence>MGAVMIIDDDEDDQFLLQEAFKNLGYQNELIFFSNGQKAFDFLCQTEMLPFLILSDMNMPQINGFELKEKIRQNSSVKVRCIPLLFFSTAVSGPLLSDAYHDCAQGVFIKGKSLCDMETTISVIMEYWGRCIHAHD</sequence>
<dbReference type="EMBL" id="CAJRAU010000012">
    <property type="protein sequence ID" value="CAG5074580.1"/>
    <property type="molecule type" value="Genomic_DNA"/>
</dbReference>
<dbReference type="InterPro" id="IPR052893">
    <property type="entry name" value="TCS_response_regulator"/>
</dbReference>
<keyword evidence="3" id="KW-0808">Transferase</keyword>
<feature type="modified residue" description="4-aspartylphosphate" evidence="1">
    <location>
        <position position="56"/>
    </location>
</feature>
<dbReference type="GO" id="GO:0004673">
    <property type="term" value="F:protein histidine kinase activity"/>
    <property type="evidence" value="ECO:0007669"/>
    <property type="project" value="UniProtKB-EC"/>
</dbReference>